<protein>
    <submittedName>
        <fullName evidence="2">STAS domain-containing protein</fullName>
    </submittedName>
</protein>
<proteinExistence type="predicted"/>
<dbReference type="RefSeq" id="WP_345918222.1">
    <property type="nucleotide sequence ID" value="NZ_JBDIVE010000001.1"/>
</dbReference>
<dbReference type="PANTHER" id="PTHR35849:SF2">
    <property type="entry name" value="BLR2341 PROTEIN"/>
    <property type="match status" value="1"/>
</dbReference>
<evidence type="ECO:0000313" key="3">
    <source>
        <dbReference type="Proteomes" id="UP001410394"/>
    </source>
</evidence>
<dbReference type="Pfam" id="PF13466">
    <property type="entry name" value="STAS_2"/>
    <property type="match status" value="1"/>
</dbReference>
<dbReference type="CDD" id="cd07043">
    <property type="entry name" value="STAS_anti-anti-sigma_factors"/>
    <property type="match status" value="1"/>
</dbReference>
<accession>A0ABU9YUS7</accession>
<feature type="domain" description="STAS" evidence="1">
    <location>
        <begin position="1"/>
        <end position="107"/>
    </location>
</feature>
<organism evidence="2 3">
    <name type="scientific">Uliginosibacterium sediminicola</name>
    <dbReference type="NCBI Taxonomy" id="2024550"/>
    <lineage>
        <taxon>Bacteria</taxon>
        <taxon>Pseudomonadati</taxon>
        <taxon>Pseudomonadota</taxon>
        <taxon>Betaproteobacteria</taxon>
        <taxon>Rhodocyclales</taxon>
        <taxon>Zoogloeaceae</taxon>
        <taxon>Uliginosibacterium</taxon>
    </lineage>
</organism>
<dbReference type="EMBL" id="JBDIVE010000001">
    <property type="protein sequence ID" value="MEN3067457.1"/>
    <property type="molecule type" value="Genomic_DNA"/>
</dbReference>
<sequence length="107" mass="11744">MLSVQPMESGLRVCFDGALTIYQVIDYKPQLLDGLRDVREVQVDLAEVDEIDGAGLQLLMFVRREVLAAGARWQVVAHGDASREALSLAGLATEFDLVDVLESEVVQ</sequence>
<dbReference type="PANTHER" id="PTHR35849">
    <property type="entry name" value="BLR2341 PROTEIN"/>
    <property type="match status" value="1"/>
</dbReference>
<dbReference type="InterPro" id="IPR002645">
    <property type="entry name" value="STAS_dom"/>
</dbReference>
<gene>
    <name evidence="2" type="ORF">ABDB84_03135</name>
</gene>
<dbReference type="InterPro" id="IPR052746">
    <property type="entry name" value="MlaB_ABC_Transporter"/>
</dbReference>
<keyword evidence="3" id="KW-1185">Reference proteome</keyword>
<dbReference type="PROSITE" id="PS50801">
    <property type="entry name" value="STAS"/>
    <property type="match status" value="1"/>
</dbReference>
<dbReference type="InterPro" id="IPR058548">
    <property type="entry name" value="MlaB-like_STAS"/>
</dbReference>
<dbReference type="Gene3D" id="3.30.750.24">
    <property type="entry name" value="STAS domain"/>
    <property type="match status" value="1"/>
</dbReference>
<evidence type="ECO:0000313" key="2">
    <source>
        <dbReference type="EMBL" id="MEN3067457.1"/>
    </source>
</evidence>
<evidence type="ECO:0000259" key="1">
    <source>
        <dbReference type="PROSITE" id="PS50801"/>
    </source>
</evidence>
<comment type="caution">
    <text evidence="2">The sequence shown here is derived from an EMBL/GenBank/DDBJ whole genome shotgun (WGS) entry which is preliminary data.</text>
</comment>
<dbReference type="SUPFAM" id="SSF52091">
    <property type="entry name" value="SpoIIaa-like"/>
    <property type="match status" value="1"/>
</dbReference>
<reference evidence="2 3" key="1">
    <citation type="journal article" date="2018" name="Int. J. Syst. Evol. Microbiol.">
        <title>Uliginosibacterium sediminicola sp. nov., isolated from freshwater sediment.</title>
        <authorList>
            <person name="Hwang W.M."/>
            <person name="Kim S.M."/>
            <person name="Kang K."/>
            <person name="Ahn T.Y."/>
        </authorList>
    </citation>
    <scope>NUCLEOTIDE SEQUENCE [LARGE SCALE GENOMIC DNA]</scope>
    <source>
        <strain evidence="2 3">M1-21</strain>
    </source>
</reference>
<dbReference type="Proteomes" id="UP001410394">
    <property type="component" value="Unassembled WGS sequence"/>
</dbReference>
<name>A0ABU9YUS7_9RHOO</name>
<dbReference type="InterPro" id="IPR036513">
    <property type="entry name" value="STAS_dom_sf"/>
</dbReference>